<dbReference type="AlphaFoldDB" id="A0A9P0IVC4"/>
<evidence type="ECO:0008006" key="5">
    <source>
        <dbReference type="Google" id="ProtNLM"/>
    </source>
</evidence>
<dbReference type="Pfam" id="PF21787">
    <property type="entry name" value="TNP-like_RNaseH_N"/>
    <property type="match status" value="1"/>
</dbReference>
<reference evidence="3" key="2">
    <citation type="submission" date="2022-10" db="EMBL/GenBank/DDBJ databases">
        <authorList>
            <consortium name="ENA_rothamsted_submissions"/>
            <consortium name="culmorum"/>
            <person name="King R."/>
        </authorList>
    </citation>
    <scope>NUCLEOTIDE SEQUENCE</scope>
</reference>
<evidence type="ECO:0000259" key="2">
    <source>
        <dbReference type="Pfam" id="PF21788"/>
    </source>
</evidence>
<feature type="domain" description="Transposable element P transposase-like RNase H" evidence="1">
    <location>
        <begin position="1"/>
        <end position="106"/>
    </location>
</feature>
<dbReference type="Pfam" id="PF21788">
    <property type="entry name" value="TNP-like_GBD"/>
    <property type="match status" value="1"/>
</dbReference>
<dbReference type="Proteomes" id="UP001154329">
    <property type="component" value="Chromosome 2"/>
</dbReference>
<evidence type="ECO:0000259" key="1">
    <source>
        <dbReference type="Pfam" id="PF21787"/>
    </source>
</evidence>
<dbReference type="EMBL" id="OU899035">
    <property type="protein sequence ID" value="CAH1720618.1"/>
    <property type="molecule type" value="Genomic_DNA"/>
</dbReference>
<name>A0A9P0IVC4_APHGO</name>
<protein>
    <recommendedName>
        <fullName evidence="5">THAP domain-containing protein 9</fullName>
    </recommendedName>
</protein>
<feature type="domain" description="Transposable element P transposase-like GTP-binding insertion" evidence="2">
    <location>
        <begin position="136"/>
        <end position="208"/>
    </location>
</feature>
<dbReference type="InterPro" id="IPR048365">
    <property type="entry name" value="TNP-like_RNaseH_N"/>
</dbReference>
<organism evidence="3 4">
    <name type="scientific">Aphis gossypii</name>
    <name type="common">Cotton aphid</name>
    <dbReference type="NCBI Taxonomy" id="80765"/>
    <lineage>
        <taxon>Eukaryota</taxon>
        <taxon>Metazoa</taxon>
        <taxon>Ecdysozoa</taxon>
        <taxon>Arthropoda</taxon>
        <taxon>Hexapoda</taxon>
        <taxon>Insecta</taxon>
        <taxon>Pterygota</taxon>
        <taxon>Neoptera</taxon>
        <taxon>Paraneoptera</taxon>
        <taxon>Hemiptera</taxon>
        <taxon>Sternorrhyncha</taxon>
        <taxon>Aphidomorpha</taxon>
        <taxon>Aphidoidea</taxon>
        <taxon>Aphididae</taxon>
        <taxon>Aphidini</taxon>
        <taxon>Aphis</taxon>
        <taxon>Aphis</taxon>
    </lineage>
</organism>
<dbReference type="InterPro" id="IPR048366">
    <property type="entry name" value="TNP-like_GBD"/>
</dbReference>
<gene>
    <name evidence="3" type="ORF">APHIGO_LOCUS4058</name>
</gene>
<accession>A0A9P0IVC4</accession>
<sequence length="280" mass="31841">MFLRESLSVNSRSLTYIGLEDFGNEELVRKNSSLKANHGLVFMWSSLTENMVQPIAVFASAGPVKGIELSKLVVKAILLMEDAGAHVVGITCDGASTNRTMWNSLGVSAKKQDFKNYIENPFDTSRKVYMFSDAPHLLKNIRNRLFQNKTLTVDPSKFSIKWEQYLNIFKTEGCSLTKVCPKLTKNHFELNNLAKMKVKYAAQILHQAIEWLNNWELNLIRGLIKEKDFLTRSTYDGLKITLQSTIDLVNYLINDCGSAYVLTAKFNQDSLEKFFGILNY</sequence>
<proteinExistence type="predicted"/>
<evidence type="ECO:0000313" key="4">
    <source>
        <dbReference type="Proteomes" id="UP001154329"/>
    </source>
</evidence>
<evidence type="ECO:0000313" key="3">
    <source>
        <dbReference type="EMBL" id="CAH1720618.1"/>
    </source>
</evidence>
<reference evidence="3" key="1">
    <citation type="submission" date="2022-02" db="EMBL/GenBank/DDBJ databases">
        <authorList>
            <person name="King R."/>
        </authorList>
    </citation>
    <scope>NUCLEOTIDE SEQUENCE</scope>
</reference>
<keyword evidence="4" id="KW-1185">Reference proteome</keyword>